<dbReference type="InterPro" id="IPR001926">
    <property type="entry name" value="TrpB-like_PALP"/>
</dbReference>
<dbReference type="PANTHER" id="PTHR10314">
    <property type="entry name" value="CYSTATHIONINE BETA-SYNTHASE"/>
    <property type="match status" value="1"/>
</dbReference>
<evidence type="ECO:0000256" key="2">
    <source>
        <dbReference type="ARBA" id="ARBA00004962"/>
    </source>
</evidence>
<organism evidence="8 9">
    <name type="scientific">Pseudomonas aestuarii</name>
    <dbReference type="NCBI Taxonomy" id="3018340"/>
    <lineage>
        <taxon>Bacteria</taxon>
        <taxon>Pseudomonadati</taxon>
        <taxon>Pseudomonadota</taxon>
        <taxon>Gammaproteobacteria</taxon>
        <taxon>Pseudomonadales</taxon>
        <taxon>Pseudomonadaceae</taxon>
        <taxon>Pseudomonas</taxon>
    </lineage>
</organism>
<gene>
    <name evidence="8" type="ORF">PH586_14470</name>
</gene>
<dbReference type="InterPro" id="IPR014025">
    <property type="entry name" value="Glutaredoxin_subgr"/>
</dbReference>
<comment type="pathway">
    <text evidence="2">Amino-acid biosynthesis; L-cysteine biosynthesis; L-cysteine from L-serine: step 2/2.</text>
</comment>
<comment type="caution">
    <text evidence="8">The sequence shown here is derived from an EMBL/GenBank/DDBJ whole genome shotgun (WGS) entry which is preliminary data.</text>
</comment>
<sequence>MNIRYESILATIGRTPVIRINRLAPAGIELYVKAEAFNPMGSVKDRMALSVIEAAEASGALQPGQTVIEATSGNTGIGLAMVCAAKGYPLVVTMAENFSIERRKILRFLGARVVLTPAALKGSGMVGKAEELAAAHGWFLVRQFENEANADAHTRTTALEILDAFADGQLDYFVTGYGTGGTLKGTARVLREYRPTTRIVVCEPDNSPLLGSGIEQMHDAEGRPLNSHPAFRPHLMQGWTPDFIPKLTDDARRLGLIDRIMPVNGNQALHYARQLARQEGIFCGPSSGATFAGAMAVAAEAAPGSRILCMLPDTGERYLSTPLFEDIAVDMTAEEQDLASSTPNFRFDVAVSAPGAGPSAPVEPAADAETEALLAQILADPQRPLVMFALEWCEFCWSARKLFHALGVAYRSIDLDSVEYQQGDLGGRLRVALRHKSGMLTIPQVFIGGELVGGCNELFGAYADGRLATMLRAHGVDLAEAPTIDPATLAPAWLHPRS</sequence>
<evidence type="ECO:0000256" key="5">
    <source>
        <dbReference type="ARBA" id="ARBA00047931"/>
    </source>
</evidence>
<comment type="catalytic activity">
    <reaction evidence="5">
        <text>O-acetyl-L-serine + hydrogen sulfide = L-cysteine + acetate</text>
        <dbReference type="Rhea" id="RHEA:14829"/>
        <dbReference type="ChEBI" id="CHEBI:29919"/>
        <dbReference type="ChEBI" id="CHEBI:30089"/>
        <dbReference type="ChEBI" id="CHEBI:35235"/>
        <dbReference type="ChEBI" id="CHEBI:58340"/>
        <dbReference type="EC" id="2.5.1.47"/>
    </reaction>
</comment>
<dbReference type="Gene3D" id="3.40.30.10">
    <property type="entry name" value="Glutaredoxin"/>
    <property type="match status" value="1"/>
</dbReference>
<evidence type="ECO:0000256" key="4">
    <source>
        <dbReference type="ARBA" id="ARBA00022898"/>
    </source>
</evidence>
<name>A0ABT4XH94_9PSED</name>
<evidence type="ECO:0000259" key="6">
    <source>
        <dbReference type="Pfam" id="PF00291"/>
    </source>
</evidence>
<evidence type="ECO:0000256" key="1">
    <source>
        <dbReference type="ARBA" id="ARBA00001933"/>
    </source>
</evidence>
<dbReference type="InterPro" id="IPR036249">
    <property type="entry name" value="Thioredoxin-like_sf"/>
</dbReference>
<feature type="domain" description="Tryptophan synthase beta chain-like PALP" evidence="6">
    <location>
        <begin position="10"/>
        <end position="313"/>
    </location>
</feature>
<reference evidence="8 9" key="1">
    <citation type="submission" date="2023-01" db="EMBL/GenBank/DDBJ databases">
        <title>Pseudomonas SA3-5T sp. nov., isolated from tidal flat sediment.</title>
        <authorList>
            <person name="Kim H.S."/>
            <person name="Kim J.-S."/>
            <person name="Suh M.K."/>
            <person name="Eom M.K."/>
            <person name="Lee J.-S."/>
        </authorList>
    </citation>
    <scope>NUCLEOTIDE SEQUENCE [LARGE SCALE GENOMIC DNA]</scope>
    <source>
        <strain evidence="8 9">SA3-5</strain>
    </source>
</reference>
<keyword evidence="9" id="KW-1185">Reference proteome</keyword>
<dbReference type="InterPro" id="IPR036052">
    <property type="entry name" value="TrpB-like_PALP_sf"/>
</dbReference>
<dbReference type="Pfam" id="PF00291">
    <property type="entry name" value="PALP"/>
    <property type="match status" value="1"/>
</dbReference>
<comment type="cofactor">
    <cofactor evidence="1">
        <name>pyridoxal 5'-phosphate</name>
        <dbReference type="ChEBI" id="CHEBI:597326"/>
    </cofactor>
</comment>
<proteinExistence type="predicted"/>
<dbReference type="PROSITE" id="PS51354">
    <property type="entry name" value="GLUTAREDOXIN_2"/>
    <property type="match status" value="1"/>
</dbReference>
<feature type="domain" description="Glutaredoxin" evidence="7">
    <location>
        <begin position="386"/>
        <end position="452"/>
    </location>
</feature>
<evidence type="ECO:0000256" key="3">
    <source>
        <dbReference type="ARBA" id="ARBA00012681"/>
    </source>
</evidence>
<dbReference type="SUPFAM" id="SSF52833">
    <property type="entry name" value="Thioredoxin-like"/>
    <property type="match status" value="1"/>
</dbReference>
<dbReference type="PRINTS" id="PR00160">
    <property type="entry name" value="GLUTAREDOXIN"/>
</dbReference>
<dbReference type="Gene3D" id="3.40.50.1100">
    <property type="match status" value="2"/>
</dbReference>
<dbReference type="Proteomes" id="UP001212042">
    <property type="component" value="Unassembled WGS sequence"/>
</dbReference>
<dbReference type="SUPFAM" id="SSF53686">
    <property type="entry name" value="Tryptophan synthase beta subunit-like PLP-dependent enzymes"/>
    <property type="match status" value="1"/>
</dbReference>
<evidence type="ECO:0000259" key="7">
    <source>
        <dbReference type="Pfam" id="PF00462"/>
    </source>
</evidence>
<dbReference type="RefSeq" id="WP_271348465.1">
    <property type="nucleotide sequence ID" value="NZ_JAQJZJ010000006.1"/>
</dbReference>
<accession>A0ABT4XH94</accession>
<dbReference type="Pfam" id="PF00462">
    <property type="entry name" value="Glutaredoxin"/>
    <property type="match status" value="1"/>
</dbReference>
<evidence type="ECO:0000313" key="9">
    <source>
        <dbReference type="Proteomes" id="UP001212042"/>
    </source>
</evidence>
<protein>
    <recommendedName>
        <fullName evidence="3">cysteine synthase</fullName>
        <ecNumber evidence="3">2.5.1.47</ecNumber>
    </recommendedName>
</protein>
<dbReference type="EC" id="2.5.1.47" evidence="3"/>
<dbReference type="InterPro" id="IPR050214">
    <property type="entry name" value="Cys_Synth/Cystath_Beta-Synth"/>
</dbReference>
<dbReference type="EMBL" id="JAQJZJ010000006">
    <property type="protein sequence ID" value="MDA7087591.1"/>
    <property type="molecule type" value="Genomic_DNA"/>
</dbReference>
<dbReference type="CDD" id="cd02066">
    <property type="entry name" value="GRX_family"/>
    <property type="match status" value="1"/>
</dbReference>
<dbReference type="CDD" id="cd01561">
    <property type="entry name" value="CBS_like"/>
    <property type="match status" value="1"/>
</dbReference>
<keyword evidence="4" id="KW-0663">Pyridoxal phosphate</keyword>
<dbReference type="InterPro" id="IPR002109">
    <property type="entry name" value="Glutaredoxin"/>
</dbReference>
<evidence type="ECO:0000313" key="8">
    <source>
        <dbReference type="EMBL" id="MDA7087591.1"/>
    </source>
</evidence>